<dbReference type="OrthoDB" id="5932875at2"/>
<proteinExistence type="predicted"/>
<reference evidence="1 2" key="1">
    <citation type="submission" date="2018-08" db="EMBL/GenBank/DDBJ databases">
        <title>Lysobacter sp. zong2l5, whole genome shotgun sequence.</title>
        <authorList>
            <person name="Zhang X."/>
            <person name="Feng G."/>
            <person name="Zhu H."/>
        </authorList>
    </citation>
    <scope>NUCLEOTIDE SEQUENCE [LARGE SCALE GENOMIC DNA]</scope>
    <source>
        <strain evidence="2">zong2l5</strain>
    </source>
</reference>
<keyword evidence="2" id="KW-1185">Reference proteome</keyword>
<name>A0A371K327_9GAMM</name>
<protein>
    <submittedName>
        <fullName evidence="1">Uncharacterized protein</fullName>
    </submittedName>
</protein>
<organism evidence="1 2">
    <name type="scientific">Lysobacter silvisoli</name>
    <dbReference type="NCBI Taxonomy" id="2293254"/>
    <lineage>
        <taxon>Bacteria</taxon>
        <taxon>Pseudomonadati</taxon>
        <taxon>Pseudomonadota</taxon>
        <taxon>Gammaproteobacteria</taxon>
        <taxon>Lysobacterales</taxon>
        <taxon>Lysobacteraceae</taxon>
        <taxon>Lysobacter</taxon>
    </lineage>
</organism>
<dbReference type="RefSeq" id="WP_115857770.1">
    <property type="nucleotide sequence ID" value="NZ_QTSU01000001.1"/>
</dbReference>
<evidence type="ECO:0000313" key="1">
    <source>
        <dbReference type="EMBL" id="RDZ28329.1"/>
    </source>
</evidence>
<accession>A0A371K327</accession>
<sequence length="459" mass="50729">MIFSRRAQQRRLDTLATALPAASLAGLVQRLNGPVDGRMAAEWELVWLAALAPSVSLAYEQALADGREPDLHLTLAGGRELVGDITYASDKGLNERNPVDRLGPELSRLARKHGLVANHFRLDIGSEREGEYGDETVRLALPERSQLQALFKRHVEPWLRAVAKEDLREPLRYREDGVEFTLSYHPEQAYYSSSYASYATPYSLTQNPIYAALRKKARQLGAAPEAALKLVLLCDGGCNALRASNYNMGGAVSAEQIVQEFLRGTKSVDAVLLVAVVEPGPMPFGQRKPLYLEHRLLVSSRLGDPRSGPHARDLAELEALLSAAAGRLPMPVRTPLNATHRLDELRRKKHGYPSHTAGRYHYGGEGYMISSRLLHELLAGALSFEEFQRAHGWDRPERQPGNIFAHMLAQGRPIAAMEIVPGEADDDDDWYRVRFGEADAAIGPFRLPVARSGRGQAPD</sequence>
<dbReference type="Proteomes" id="UP000264492">
    <property type="component" value="Unassembled WGS sequence"/>
</dbReference>
<gene>
    <name evidence="1" type="ORF">DX914_04100</name>
</gene>
<dbReference type="EMBL" id="QTSU01000001">
    <property type="protein sequence ID" value="RDZ28329.1"/>
    <property type="molecule type" value="Genomic_DNA"/>
</dbReference>
<dbReference type="AlphaFoldDB" id="A0A371K327"/>
<evidence type="ECO:0000313" key="2">
    <source>
        <dbReference type="Proteomes" id="UP000264492"/>
    </source>
</evidence>
<comment type="caution">
    <text evidence="1">The sequence shown here is derived from an EMBL/GenBank/DDBJ whole genome shotgun (WGS) entry which is preliminary data.</text>
</comment>